<proteinExistence type="predicted"/>
<name>A0A6J7APS1_9ZZZZ</name>
<dbReference type="AlphaFoldDB" id="A0A6J7APS1"/>
<evidence type="ECO:0000313" key="1">
    <source>
        <dbReference type="EMBL" id="CAB4834875.1"/>
    </source>
</evidence>
<dbReference type="EMBL" id="CAFABE010000151">
    <property type="protein sequence ID" value="CAB4834875.1"/>
    <property type="molecule type" value="Genomic_DNA"/>
</dbReference>
<sequence>MCAIPDPCFGINRFADRSQEAKTREIVSLWVLFSPFHERSDRSRSGIENRDAILLNDSPPPISPPSIRRPLVHHTRHAVREGPIDNVTVTRDPPNVCSRPTHICFGLYVKDQSMSCRGVRQIATGRVENSFRACRRTRGVHDVERVFSRKRLW</sequence>
<reference evidence="1" key="1">
    <citation type="submission" date="2020-05" db="EMBL/GenBank/DDBJ databases">
        <authorList>
            <person name="Chiriac C."/>
            <person name="Salcher M."/>
            <person name="Ghai R."/>
            <person name="Kavagutti S V."/>
        </authorList>
    </citation>
    <scope>NUCLEOTIDE SEQUENCE</scope>
</reference>
<gene>
    <name evidence="1" type="ORF">UFOPK3164_01773</name>
</gene>
<protein>
    <submittedName>
        <fullName evidence="1">Unannotated protein</fullName>
    </submittedName>
</protein>
<organism evidence="1">
    <name type="scientific">freshwater metagenome</name>
    <dbReference type="NCBI Taxonomy" id="449393"/>
    <lineage>
        <taxon>unclassified sequences</taxon>
        <taxon>metagenomes</taxon>
        <taxon>ecological metagenomes</taxon>
    </lineage>
</organism>
<accession>A0A6J7APS1</accession>